<dbReference type="AlphaFoldDB" id="A0A4S4DAX5"/>
<sequence length="478" mass="52350">MKQELYAMDCNNCGIVRRWKGHWTQRQMKRMEALAIVLAFVAAFSVFTIAMMQVRKPGLGHLSGNCRFLTIFSFGDSNSDTGSMSAAFPRVPSPYGQTFFGKPSGRYSDGRLIIDFIAEKLGVPYLSPYLDSIGSNFKHGANFAAAGSTIKPGSLLHLTIQLAQFDQFKARTIELYNQAKKSSYAKTSLPTPEDLSKAVYIFDTGQNDLFAGLTNTTEDQVLTSIPGLIDEFSLGMESHNEVAQEFNKQLKDKVSQLRTKFEDALLVYVDIYSAKYSLISEAKDYGFVNPFKYCCGHHGDYSVKCGEIAVVNGTPLYGSACSNPSEYISWDSVHYTEAANQWVANHILDGSFSDPQIPIAQTCPNNSVHSQILNALIGGSGNSGGGVIPVSGGLFLLCAVVVSLSIISMILFACLDDPVNSGRNQQNHHAHAHHSHMAHAAHANHMHMAHAAHAHHTHMAHAAHASHMHMHMHMHTGH</sequence>
<keyword evidence="6" id="KW-1133">Transmembrane helix</keyword>
<comment type="caution">
    <text evidence="7">The sequence shown here is derived from an EMBL/GenBank/DDBJ whole genome shotgun (WGS) entry which is preliminary data.</text>
</comment>
<evidence type="ECO:0000256" key="1">
    <source>
        <dbReference type="ARBA" id="ARBA00008668"/>
    </source>
</evidence>
<keyword evidence="8" id="KW-1185">Reference proteome</keyword>
<evidence type="ECO:0000313" key="7">
    <source>
        <dbReference type="EMBL" id="THF99644.1"/>
    </source>
</evidence>
<dbReference type="PANTHER" id="PTHR22835">
    <property type="entry name" value="ZINC FINGER FYVE DOMAIN CONTAINING PROTEIN"/>
    <property type="match status" value="1"/>
</dbReference>
<keyword evidence="2" id="KW-0732">Signal</keyword>
<organism evidence="7 8">
    <name type="scientific">Camellia sinensis var. sinensis</name>
    <name type="common">China tea</name>
    <dbReference type="NCBI Taxonomy" id="542762"/>
    <lineage>
        <taxon>Eukaryota</taxon>
        <taxon>Viridiplantae</taxon>
        <taxon>Streptophyta</taxon>
        <taxon>Embryophyta</taxon>
        <taxon>Tracheophyta</taxon>
        <taxon>Spermatophyta</taxon>
        <taxon>Magnoliopsida</taxon>
        <taxon>eudicotyledons</taxon>
        <taxon>Gunneridae</taxon>
        <taxon>Pentapetalae</taxon>
        <taxon>asterids</taxon>
        <taxon>Ericales</taxon>
        <taxon>Theaceae</taxon>
        <taxon>Camellia</taxon>
    </lineage>
</organism>
<keyword evidence="6" id="KW-0812">Transmembrane</keyword>
<dbReference type="Proteomes" id="UP000306102">
    <property type="component" value="Unassembled WGS sequence"/>
</dbReference>
<evidence type="ECO:0000313" key="8">
    <source>
        <dbReference type="Proteomes" id="UP000306102"/>
    </source>
</evidence>
<feature type="transmembrane region" description="Helical" evidence="6">
    <location>
        <begin position="393"/>
        <end position="415"/>
    </location>
</feature>
<gene>
    <name evidence="7" type="ORF">TEA_025173</name>
</gene>
<keyword evidence="3" id="KW-0378">Hydrolase</keyword>
<feature type="region of interest" description="Disordered" evidence="5">
    <location>
        <begin position="422"/>
        <end position="441"/>
    </location>
</feature>
<name>A0A4S4DAX5_CAMSN</name>
<reference evidence="7 8" key="1">
    <citation type="journal article" date="2018" name="Proc. Natl. Acad. Sci. U.S.A.">
        <title>Draft genome sequence of Camellia sinensis var. sinensis provides insights into the evolution of the tea genome and tea quality.</title>
        <authorList>
            <person name="Wei C."/>
            <person name="Yang H."/>
            <person name="Wang S."/>
            <person name="Zhao J."/>
            <person name="Liu C."/>
            <person name="Gao L."/>
            <person name="Xia E."/>
            <person name="Lu Y."/>
            <person name="Tai Y."/>
            <person name="She G."/>
            <person name="Sun J."/>
            <person name="Cao H."/>
            <person name="Tong W."/>
            <person name="Gao Q."/>
            <person name="Li Y."/>
            <person name="Deng W."/>
            <person name="Jiang X."/>
            <person name="Wang W."/>
            <person name="Chen Q."/>
            <person name="Zhang S."/>
            <person name="Li H."/>
            <person name="Wu J."/>
            <person name="Wang P."/>
            <person name="Li P."/>
            <person name="Shi C."/>
            <person name="Zheng F."/>
            <person name="Jian J."/>
            <person name="Huang B."/>
            <person name="Shan D."/>
            <person name="Shi M."/>
            <person name="Fang C."/>
            <person name="Yue Y."/>
            <person name="Li F."/>
            <person name="Li D."/>
            <person name="Wei S."/>
            <person name="Han B."/>
            <person name="Jiang C."/>
            <person name="Yin Y."/>
            <person name="Xia T."/>
            <person name="Zhang Z."/>
            <person name="Bennetzen J.L."/>
            <person name="Zhao S."/>
            <person name="Wan X."/>
        </authorList>
    </citation>
    <scope>NUCLEOTIDE SEQUENCE [LARGE SCALE GENOMIC DNA]</scope>
    <source>
        <strain evidence="8">cv. Shuchazao</strain>
        <tissue evidence="7">Leaf</tissue>
    </source>
</reference>
<evidence type="ECO:0000256" key="4">
    <source>
        <dbReference type="ARBA" id="ARBA00023180"/>
    </source>
</evidence>
<dbReference type="SUPFAM" id="SSF52266">
    <property type="entry name" value="SGNH hydrolase"/>
    <property type="match status" value="1"/>
</dbReference>
<keyword evidence="4" id="KW-0325">Glycoprotein</keyword>
<dbReference type="GO" id="GO:0016788">
    <property type="term" value="F:hydrolase activity, acting on ester bonds"/>
    <property type="evidence" value="ECO:0007669"/>
    <property type="project" value="InterPro"/>
</dbReference>
<dbReference type="CDD" id="cd01837">
    <property type="entry name" value="SGNH_plant_lipase_like"/>
    <property type="match status" value="1"/>
</dbReference>
<evidence type="ECO:0000256" key="2">
    <source>
        <dbReference type="ARBA" id="ARBA00022729"/>
    </source>
</evidence>
<comment type="similarity">
    <text evidence="1">Belongs to the 'GDSL' lipolytic enzyme family.</text>
</comment>
<feature type="compositionally biased region" description="Basic residues" evidence="5">
    <location>
        <begin position="426"/>
        <end position="441"/>
    </location>
</feature>
<dbReference type="InterPro" id="IPR035669">
    <property type="entry name" value="SGNH_plant_lipase-like"/>
</dbReference>
<evidence type="ECO:0000256" key="5">
    <source>
        <dbReference type="SAM" id="MobiDB-lite"/>
    </source>
</evidence>
<dbReference type="EMBL" id="SDRB02011890">
    <property type="protein sequence ID" value="THF99644.1"/>
    <property type="molecule type" value="Genomic_DNA"/>
</dbReference>
<dbReference type="InterPro" id="IPR001087">
    <property type="entry name" value="GDSL"/>
</dbReference>
<dbReference type="InterPro" id="IPR036514">
    <property type="entry name" value="SGNH_hydro_sf"/>
</dbReference>
<evidence type="ECO:0000256" key="3">
    <source>
        <dbReference type="ARBA" id="ARBA00022801"/>
    </source>
</evidence>
<feature type="transmembrane region" description="Helical" evidence="6">
    <location>
        <begin position="33"/>
        <end position="52"/>
    </location>
</feature>
<dbReference type="Gene3D" id="3.40.50.1110">
    <property type="entry name" value="SGNH hydrolase"/>
    <property type="match status" value="1"/>
</dbReference>
<evidence type="ECO:0000256" key="6">
    <source>
        <dbReference type="SAM" id="Phobius"/>
    </source>
</evidence>
<protein>
    <submittedName>
        <fullName evidence="7">Uncharacterized protein</fullName>
    </submittedName>
</protein>
<dbReference type="PANTHER" id="PTHR22835:SF514">
    <property type="entry name" value="GDSL-LIKE LIPASE_ACYLHYDROLASE SUPERFAMILY PROTEIN ISOFORM 1"/>
    <property type="match status" value="1"/>
</dbReference>
<keyword evidence="6" id="KW-0472">Membrane</keyword>
<dbReference type="Pfam" id="PF00657">
    <property type="entry name" value="Lipase_GDSL"/>
    <property type="match status" value="1"/>
</dbReference>
<proteinExistence type="inferred from homology"/>
<accession>A0A4S4DAX5</accession>